<dbReference type="InterPro" id="IPR000524">
    <property type="entry name" value="Tscrpt_reg_HTH_GntR"/>
</dbReference>
<keyword evidence="3" id="KW-0805">Transcription regulation</keyword>
<dbReference type="SMART" id="SM00345">
    <property type="entry name" value="HTH_GNTR"/>
    <property type="match status" value="1"/>
</dbReference>
<keyword evidence="8" id="KW-1185">Reference proteome</keyword>
<dbReference type="InterPro" id="IPR015424">
    <property type="entry name" value="PyrdxlP-dep_Trfase"/>
</dbReference>
<dbReference type="RefSeq" id="WP_085463814.1">
    <property type="nucleotide sequence ID" value="NZ_FXBL01000004.1"/>
</dbReference>
<dbReference type="Pfam" id="PF00155">
    <property type="entry name" value="Aminotran_1_2"/>
    <property type="match status" value="1"/>
</dbReference>
<keyword evidence="7" id="KW-0808">Transferase</keyword>
<sequence length="513" mass="56544">MVETRKFDRSWGGGKWLFDAGAVDRALGQLHVQTMHILLDGMRRSQVPEGARMPSSRVIAEVLGISRNTAKLAIEGLVEQGVLRVRDRSGTYVAAASPACDIPDKEVRAAGTVDWEGRFTLALNPAIEVPAARAATVSFLYGQFDASVFPAGRWRECERAALSVAEIQSWGKDVVDEDDPLLVEQLREQVLPRHGILARAENILITLGGQQGRYLVSQLFGVAGTITGIEHPGMPDIAKILALSPTRRRPLRLDRDGVILGDQLRGCDTVFVTCGHQCPTTAVMPLERRRGLLEQAGQDDFIIVEDTFETELFIAPENLPALKAMPESERVIHVGSLSKLIAPGLRLGYVVAEPPVIAQMRALRRLIHRHPPGNNQRALAIFIERGYYRAFLRRAKAVMEERELVMEEALHRHFPGSQWRHCPGASTFWIRLPEGLGSEDFCRHAAACGILVETGTRYFYAGAPDGDYLRLSVSSIPAARIPEGVRLLAAAFHDHASAPGTTAAETRETNWDR</sequence>
<dbReference type="InterPro" id="IPR036388">
    <property type="entry name" value="WH-like_DNA-bd_sf"/>
</dbReference>
<keyword evidence="2" id="KW-0663">Pyridoxal phosphate</keyword>
<dbReference type="CDD" id="cd00609">
    <property type="entry name" value="AAT_like"/>
    <property type="match status" value="1"/>
</dbReference>
<dbReference type="PANTHER" id="PTHR46577:SF2">
    <property type="entry name" value="TRANSCRIPTIONAL REGULATORY PROTEIN"/>
    <property type="match status" value="1"/>
</dbReference>
<dbReference type="GO" id="GO:0008483">
    <property type="term" value="F:transaminase activity"/>
    <property type="evidence" value="ECO:0007669"/>
    <property type="project" value="UniProtKB-KW"/>
</dbReference>
<feature type="domain" description="HTH gntR-type" evidence="6">
    <location>
        <begin position="28"/>
        <end position="96"/>
    </location>
</feature>
<keyword evidence="7" id="KW-0032">Aminotransferase</keyword>
<organism evidence="7 8">
    <name type="scientific">Mesorhizobium australicum</name>
    <dbReference type="NCBI Taxonomy" id="536018"/>
    <lineage>
        <taxon>Bacteria</taxon>
        <taxon>Pseudomonadati</taxon>
        <taxon>Pseudomonadota</taxon>
        <taxon>Alphaproteobacteria</taxon>
        <taxon>Hyphomicrobiales</taxon>
        <taxon>Phyllobacteriaceae</taxon>
        <taxon>Mesorhizobium</taxon>
    </lineage>
</organism>
<dbReference type="OrthoDB" id="9808770at2"/>
<evidence type="ECO:0000256" key="4">
    <source>
        <dbReference type="ARBA" id="ARBA00023125"/>
    </source>
</evidence>
<proteinExistence type="inferred from homology"/>
<dbReference type="GO" id="GO:0030170">
    <property type="term" value="F:pyridoxal phosphate binding"/>
    <property type="evidence" value="ECO:0007669"/>
    <property type="project" value="InterPro"/>
</dbReference>
<dbReference type="InterPro" id="IPR051446">
    <property type="entry name" value="HTH_trans_reg/aminotransferase"/>
</dbReference>
<evidence type="ECO:0000256" key="3">
    <source>
        <dbReference type="ARBA" id="ARBA00023015"/>
    </source>
</evidence>
<dbReference type="InterPro" id="IPR004839">
    <property type="entry name" value="Aminotransferase_I/II_large"/>
</dbReference>
<dbReference type="PRINTS" id="PR00035">
    <property type="entry name" value="HTHGNTR"/>
</dbReference>
<evidence type="ECO:0000259" key="6">
    <source>
        <dbReference type="PROSITE" id="PS50949"/>
    </source>
</evidence>
<dbReference type="InterPro" id="IPR015421">
    <property type="entry name" value="PyrdxlP-dep_Trfase_major"/>
</dbReference>
<evidence type="ECO:0000313" key="8">
    <source>
        <dbReference type="Proteomes" id="UP000193083"/>
    </source>
</evidence>
<dbReference type="Gene3D" id="1.10.10.10">
    <property type="entry name" value="Winged helix-like DNA-binding domain superfamily/Winged helix DNA-binding domain"/>
    <property type="match status" value="1"/>
</dbReference>
<keyword evidence="4" id="KW-0238">DNA-binding</keyword>
<dbReference type="GO" id="GO:0003700">
    <property type="term" value="F:DNA-binding transcription factor activity"/>
    <property type="evidence" value="ECO:0007669"/>
    <property type="project" value="InterPro"/>
</dbReference>
<keyword evidence="5" id="KW-0804">Transcription</keyword>
<dbReference type="SUPFAM" id="SSF53383">
    <property type="entry name" value="PLP-dependent transferases"/>
    <property type="match status" value="1"/>
</dbReference>
<evidence type="ECO:0000256" key="1">
    <source>
        <dbReference type="ARBA" id="ARBA00005384"/>
    </source>
</evidence>
<gene>
    <name evidence="7" type="ORF">SAMN02982922_1746</name>
</gene>
<dbReference type="SUPFAM" id="SSF46785">
    <property type="entry name" value="Winged helix' DNA-binding domain"/>
    <property type="match status" value="1"/>
</dbReference>
<dbReference type="PROSITE" id="PS50949">
    <property type="entry name" value="HTH_GNTR"/>
    <property type="match status" value="1"/>
</dbReference>
<dbReference type="InterPro" id="IPR036390">
    <property type="entry name" value="WH_DNA-bd_sf"/>
</dbReference>
<evidence type="ECO:0000313" key="7">
    <source>
        <dbReference type="EMBL" id="SMH36409.1"/>
    </source>
</evidence>
<accession>A0A1X7NHI1</accession>
<evidence type="ECO:0000256" key="5">
    <source>
        <dbReference type="ARBA" id="ARBA00023163"/>
    </source>
</evidence>
<dbReference type="Proteomes" id="UP000193083">
    <property type="component" value="Unassembled WGS sequence"/>
</dbReference>
<name>A0A1X7NHI1_9HYPH</name>
<reference evidence="8" key="1">
    <citation type="submission" date="2017-04" db="EMBL/GenBank/DDBJ databases">
        <authorList>
            <person name="Varghese N."/>
            <person name="Submissions S."/>
        </authorList>
    </citation>
    <scope>NUCLEOTIDE SEQUENCE [LARGE SCALE GENOMIC DNA]</scope>
    <source>
        <strain evidence="8">B5P</strain>
    </source>
</reference>
<comment type="similarity">
    <text evidence="1">In the C-terminal section; belongs to the class-I pyridoxal-phosphate-dependent aminotransferase family.</text>
</comment>
<dbReference type="PANTHER" id="PTHR46577">
    <property type="entry name" value="HTH-TYPE TRANSCRIPTIONAL REGULATORY PROTEIN GABR"/>
    <property type="match status" value="1"/>
</dbReference>
<dbReference type="GO" id="GO:0003677">
    <property type="term" value="F:DNA binding"/>
    <property type="evidence" value="ECO:0007669"/>
    <property type="project" value="UniProtKB-KW"/>
</dbReference>
<dbReference type="Pfam" id="PF00392">
    <property type="entry name" value="GntR"/>
    <property type="match status" value="1"/>
</dbReference>
<protein>
    <submittedName>
        <fullName evidence="7">GntR family transcriptional regulator / MocR family aminotransferase</fullName>
    </submittedName>
</protein>
<dbReference type="Gene3D" id="3.40.640.10">
    <property type="entry name" value="Type I PLP-dependent aspartate aminotransferase-like (Major domain)"/>
    <property type="match status" value="1"/>
</dbReference>
<dbReference type="AlphaFoldDB" id="A0A1X7NHI1"/>
<evidence type="ECO:0000256" key="2">
    <source>
        <dbReference type="ARBA" id="ARBA00022898"/>
    </source>
</evidence>
<dbReference type="EMBL" id="FXBL01000004">
    <property type="protein sequence ID" value="SMH36409.1"/>
    <property type="molecule type" value="Genomic_DNA"/>
</dbReference>